<reference evidence="3" key="1">
    <citation type="submission" date="2025-08" db="UniProtKB">
        <authorList>
            <consortium name="RefSeq"/>
        </authorList>
    </citation>
    <scope>IDENTIFICATION</scope>
    <source>
        <tissue evidence="3">Young leaves</tissue>
    </source>
</reference>
<sequence>MMYKKLPGQIIEVMYAYWLVLQSRGCPLLGIRATPSLQSKQKLFVDHGWQRAVAWDMLQIYNEFIEIQEKHRIERLELFDEFEEWYMMQEHYCVACAINDAEGLFRDFGFVMFFIFLFLYKLVKYHIKNDVENSICAKLLRLFPLMSLFLKTINFCYQRL</sequence>
<keyword evidence="3" id="KW-0808">Transferase</keyword>
<evidence type="ECO:0000313" key="2">
    <source>
        <dbReference type="Proteomes" id="UP000228380"/>
    </source>
</evidence>
<protein>
    <submittedName>
        <fullName evidence="3">Leucine carboxyl methyltransferase 1 homolog</fullName>
    </submittedName>
</protein>
<name>A0A8B8ZSV1_PHODC</name>
<keyword evidence="1" id="KW-0949">S-adenosyl-L-methionine</keyword>
<dbReference type="KEGG" id="pda:120103943"/>
<dbReference type="GO" id="GO:0008168">
    <property type="term" value="F:methyltransferase activity"/>
    <property type="evidence" value="ECO:0007669"/>
    <property type="project" value="UniProtKB-KW"/>
</dbReference>
<dbReference type="GO" id="GO:0032259">
    <property type="term" value="P:methylation"/>
    <property type="evidence" value="ECO:0007669"/>
    <property type="project" value="UniProtKB-KW"/>
</dbReference>
<dbReference type="OrthoDB" id="203237at2759"/>
<evidence type="ECO:0000313" key="3">
    <source>
        <dbReference type="RefSeq" id="XP_038974504.1"/>
    </source>
</evidence>
<dbReference type="PANTHER" id="PTHR13600:SF21">
    <property type="entry name" value="LEUCINE CARBOXYL METHYLTRANSFERASE 1"/>
    <property type="match status" value="1"/>
</dbReference>
<evidence type="ECO:0000256" key="1">
    <source>
        <dbReference type="ARBA" id="ARBA00022691"/>
    </source>
</evidence>
<proteinExistence type="predicted"/>
<dbReference type="GeneID" id="120103943"/>
<keyword evidence="3" id="KW-0489">Methyltransferase</keyword>
<dbReference type="Gene3D" id="3.40.50.150">
    <property type="entry name" value="Vaccinia Virus protein VP39"/>
    <property type="match status" value="1"/>
</dbReference>
<organism evidence="2 3">
    <name type="scientific">Phoenix dactylifera</name>
    <name type="common">Date palm</name>
    <dbReference type="NCBI Taxonomy" id="42345"/>
    <lineage>
        <taxon>Eukaryota</taxon>
        <taxon>Viridiplantae</taxon>
        <taxon>Streptophyta</taxon>
        <taxon>Embryophyta</taxon>
        <taxon>Tracheophyta</taxon>
        <taxon>Spermatophyta</taxon>
        <taxon>Magnoliopsida</taxon>
        <taxon>Liliopsida</taxon>
        <taxon>Arecaceae</taxon>
        <taxon>Coryphoideae</taxon>
        <taxon>Phoeniceae</taxon>
        <taxon>Phoenix</taxon>
    </lineage>
</organism>
<dbReference type="AlphaFoldDB" id="A0A8B8ZSV1"/>
<dbReference type="InterPro" id="IPR016651">
    <property type="entry name" value="LCMT1"/>
</dbReference>
<dbReference type="RefSeq" id="XP_038974504.1">
    <property type="nucleotide sequence ID" value="XM_039118576.1"/>
</dbReference>
<gene>
    <name evidence="3" type="primary">LOC120103943</name>
</gene>
<dbReference type="SUPFAM" id="SSF53335">
    <property type="entry name" value="S-adenosyl-L-methionine-dependent methyltransferases"/>
    <property type="match status" value="1"/>
</dbReference>
<dbReference type="Proteomes" id="UP000228380">
    <property type="component" value="Unplaced"/>
</dbReference>
<keyword evidence="2" id="KW-1185">Reference proteome</keyword>
<accession>A0A8B8ZSV1</accession>
<dbReference type="PANTHER" id="PTHR13600">
    <property type="entry name" value="LEUCINE CARBOXYL METHYLTRANSFERASE"/>
    <property type="match status" value="1"/>
</dbReference>
<dbReference type="InterPro" id="IPR029063">
    <property type="entry name" value="SAM-dependent_MTases_sf"/>
</dbReference>